<dbReference type="EMBL" id="JBHSAS010000006">
    <property type="protein sequence ID" value="MFC4027102.1"/>
    <property type="molecule type" value="Genomic_DNA"/>
</dbReference>
<dbReference type="Pfam" id="PF09697">
    <property type="entry name" value="Porph_ging"/>
    <property type="match status" value="1"/>
</dbReference>
<proteinExistence type="predicted"/>
<organism evidence="2 3">
    <name type="scientific">Zunongwangia endophytica</name>
    <dbReference type="NCBI Taxonomy" id="1808945"/>
    <lineage>
        <taxon>Bacteria</taxon>
        <taxon>Pseudomonadati</taxon>
        <taxon>Bacteroidota</taxon>
        <taxon>Flavobacteriia</taxon>
        <taxon>Flavobacteriales</taxon>
        <taxon>Flavobacteriaceae</taxon>
        <taxon>Zunongwangia</taxon>
    </lineage>
</organism>
<dbReference type="InterPro" id="IPR005901">
    <property type="entry name" value="GLPGLI"/>
</dbReference>
<keyword evidence="3" id="KW-1185">Reference proteome</keyword>
<reference evidence="3" key="1">
    <citation type="journal article" date="2019" name="Int. J. Syst. Evol. Microbiol.">
        <title>The Global Catalogue of Microorganisms (GCM) 10K type strain sequencing project: providing services to taxonomists for standard genome sequencing and annotation.</title>
        <authorList>
            <consortium name="The Broad Institute Genomics Platform"/>
            <consortium name="The Broad Institute Genome Sequencing Center for Infectious Disease"/>
            <person name="Wu L."/>
            <person name="Ma J."/>
        </authorList>
    </citation>
    <scope>NUCLEOTIDE SEQUENCE [LARGE SCALE GENOMIC DNA]</scope>
    <source>
        <strain evidence="3">CECT 9128</strain>
    </source>
</reference>
<name>A0ABV8H8D1_9FLAO</name>
<dbReference type="NCBIfam" id="TIGR01200">
    <property type="entry name" value="GLPGLI"/>
    <property type="match status" value="1"/>
</dbReference>
<evidence type="ECO:0000256" key="1">
    <source>
        <dbReference type="SAM" id="SignalP"/>
    </source>
</evidence>
<feature type="signal peptide" evidence="1">
    <location>
        <begin position="1"/>
        <end position="21"/>
    </location>
</feature>
<dbReference type="Proteomes" id="UP001595793">
    <property type="component" value="Unassembled WGS sequence"/>
</dbReference>
<gene>
    <name evidence="2" type="ORF">ACFOS1_06770</name>
</gene>
<feature type="chain" id="PRO_5045298015" evidence="1">
    <location>
        <begin position="22"/>
        <end position="280"/>
    </location>
</feature>
<comment type="caution">
    <text evidence="2">The sequence shown here is derived from an EMBL/GenBank/DDBJ whole genome shotgun (WGS) entry which is preliminary data.</text>
</comment>
<evidence type="ECO:0000313" key="3">
    <source>
        <dbReference type="Proteomes" id="UP001595793"/>
    </source>
</evidence>
<sequence>MKNKFIFILGVLMLSAFQLKAQNKLNYRVGYELTYKLDSTDLESSKSEIMWLFANNDSSLFISRGAALKDSIKKNVIAAEIGSEKWRSKMEAAKTEFEYQIFKNKAENKIGYGIELLSDKLYYSNFLDQIKWEIQADAKEIAGYQVQKATSSFAGRDYIAWFTPEIPLTDGPYKFAGLPGLILELQDTEAEYVFKFAGFEELANPLEYEIFPEKYKEVKKKELLDLLSTYESDPISYINNYVGEGGKTVRVEIVGDDKKDYLRKHRAELAKKNNPIELEK</sequence>
<accession>A0ABV8H8D1</accession>
<evidence type="ECO:0000313" key="2">
    <source>
        <dbReference type="EMBL" id="MFC4027102.1"/>
    </source>
</evidence>
<keyword evidence="1" id="KW-0732">Signal</keyword>
<protein>
    <submittedName>
        <fullName evidence="2">GLPGLI family protein</fullName>
    </submittedName>
</protein>
<dbReference type="RefSeq" id="WP_290234971.1">
    <property type="nucleotide sequence ID" value="NZ_JAUFPZ010000002.1"/>
</dbReference>